<accession>A0A350P604</accession>
<comment type="caution">
    <text evidence="1">The sequence shown here is derived from an EMBL/GenBank/DDBJ whole genome shotgun (WGS) entry which is preliminary data.</text>
</comment>
<gene>
    <name evidence="1" type="ORF">DCW74_13420</name>
</gene>
<sequence length="61" mass="6595">MVMANINHISNQNGCINTLTQHTSGLPYLQKTTCGTTNVVYNAYSWDANGNLTACSGPFRS</sequence>
<protein>
    <recommendedName>
        <fullName evidence="3">RHS repeat protein</fullName>
    </recommendedName>
</protein>
<proteinExistence type="predicted"/>
<evidence type="ECO:0008006" key="3">
    <source>
        <dbReference type="Google" id="ProtNLM"/>
    </source>
</evidence>
<evidence type="ECO:0000313" key="1">
    <source>
        <dbReference type="EMBL" id="HAW76721.1"/>
    </source>
</evidence>
<name>A0A350P604_9ALTE</name>
<dbReference type="EMBL" id="DNAN01000482">
    <property type="protein sequence ID" value="HAW76721.1"/>
    <property type="molecule type" value="Genomic_DNA"/>
</dbReference>
<dbReference type="Proteomes" id="UP000263517">
    <property type="component" value="Unassembled WGS sequence"/>
</dbReference>
<reference evidence="1 2" key="1">
    <citation type="journal article" date="2018" name="Nat. Biotechnol.">
        <title>A standardized bacterial taxonomy based on genome phylogeny substantially revises the tree of life.</title>
        <authorList>
            <person name="Parks D.H."/>
            <person name="Chuvochina M."/>
            <person name="Waite D.W."/>
            <person name="Rinke C."/>
            <person name="Skarshewski A."/>
            <person name="Chaumeil P.A."/>
            <person name="Hugenholtz P."/>
        </authorList>
    </citation>
    <scope>NUCLEOTIDE SEQUENCE [LARGE SCALE GENOMIC DNA]</scope>
    <source>
        <strain evidence="1">UBA11978</strain>
    </source>
</reference>
<dbReference type="STRING" id="589873.EP12_04745"/>
<organism evidence="1 2">
    <name type="scientific">Alteromonas australica</name>
    <dbReference type="NCBI Taxonomy" id="589873"/>
    <lineage>
        <taxon>Bacteria</taxon>
        <taxon>Pseudomonadati</taxon>
        <taxon>Pseudomonadota</taxon>
        <taxon>Gammaproteobacteria</taxon>
        <taxon>Alteromonadales</taxon>
        <taxon>Alteromonadaceae</taxon>
        <taxon>Alteromonas/Salinimonas group</taxon>
        <taxon>Alteromonas</taxon>
    </lineage>
</organism>
<feature type="non-terminal residue" evidence="1">
    <location>
        <position position="61"/>
    </location>
</feature>
<dbReference type="AlphaFoldDB" id="A0A350P604"/>
<evidence type="ECO:0000313" key="2">
    <source>
        <dbReference type="Proteomes" id="UP000263517"/>
    </source>
</evidence>